<dbReference type="Pfam" id="PF24748">
    <property type="entry name" value="Galaxin_repeat"/>
    <property type="match status" value="1"/>
</dbReference>
<gene>
    <name evidence="3" type="ORF">MAR_004217</name>
</gene>
<keyword evidence="4" id="KW-1185">Reference proteome</keyword>
<accession>A0ABY7EZ12</accession>
<evidence type="ECO:0000313" key="4">
    <source>
        <dbReference type="Proteomes" id="UP001164746"/>
    </source>
</evidence>
<dbReference type="EMBL" id="CP111020">
    <property type="protein sequence ID" value="WAR14112.1"/>
    <property type="molecule type" value="Genomic_DNA"/>
</dbReference>
<protein>
    <recommendedName>
        <fullName evidence="2">Galaxin-like repeats domain-containing protein</fullName>
    </recommendedName>
</protein>
<dbReference type="InterPro" id="IPR056601">
    <property type="entry name" value="Galaxin_dom"/>
</dbReference>
<name>A0ABY7EZ12_MYAAR</name>
<feature type="region of interest" description="Disordered" evidence="1">
    <location>
        <begin position="133"/>
        <end position="155"/>
    </location>
</feature>
<evidence type="ECO:0000259" key="2">
    <source>
        <dbReference type="Pfam" id="PF24748"/>
    </source>
</evidence>
<organism evidence="3 4">
    <name type="scientific">Mya arenaria</name>
    <name type="common">Soft-shell clam</name>
    <dbReference type="NCBI Taxonomy" id="6604"/>
    <lineage>
        <taxon>Eukaryota</taxon>
        <taxon>Metazoa</taxon>
        <taxon>Spiralia</taxon>
        <taxon>Lophotrochozoa</taxon>
        <taxon>Mollusca</taxon>
        <taxon>Bivalvia</taxon>
        <taxon>Autobranchia</taxon>
        <taxon>Heteroconchia</taxon>
        <taxon>Euheterodonta</taxon>
        <taxon>Imparidentia</taxon>
        <taxon>Neoheterodontei</taxon>
        <taxon>Myida</taxon>
        <taxon>Myoidea</taxon>
        <taxon>Myidae</taxon>
        <taxon>Mya</taxon>
    </lineage>
</organism>
<reference evidence="3" key="1">
    <citation type="submission" date="2022-11" db="EMBL/GenBank/DDBJ databases">
        <title>Centuries of genome instability and evolution in soft-shell clam transmissible cancer (bioRxiv).</title>
        <authorList>
            <person name="Hart S.F.M."/>
            <person name="Yonemitsu M.A."/>
            <person name="Giersch R.M."/>
            <person name="Beal B.F."/>
            <person name="Arriagada G."/>
            <person name="Davis B.W."/>
            <person name="Ostrander E.A."/>
            <person name="Goff S.P."/>
            <person name="Metzger M.J."/>
        </authorList>
    </citation>
    <scope>NUCLEOTIDE SEQUENCE</scope>
    <source>
        <strain evidence="3">MELC-2E11</strain>
        <tissue evidence="3">Siphon/mantle</tissue>
    </source>
</reference>
<evidence type="ECO:0000256" key="1">
    <source>
        <dbReference type="SAM" id="MobiDB-lite"/>
    </source>
</evidence>
<dbReference type="Proteomes" id="UP001164746">
    <property type="component" value="Chromosome 9"/>
</dbReference>
<evidence type="ECO:0000313" key="3">
    <source>
        <dbReference type="EMBL" id="WAR14112.1"/>
    </source>
</evidence>
<proteinExistence type="predicted"/>
<feature type="domain" description="Galaxin-like repeats" evidence="2">
    <location>
        <begin position="12"/>
        <end position="103"/>
    </location>
</feature>
<feature type="non-terminal residue" evidence="3">
    <location>
        <position position="1"/>
    </location>
</feature>
<sequence length="291" mass="33712">FITTQDPFYDINCCDGIVNHVKRPEKSNWNTMECCGTKMYNYTSQICCNNTIHNGDTGCCNGHTPYILKAEECCENKVIDRSEKLCCRNNIVTKTHPSHYECCYINRTWTTYKELDPPDECLLQHIRKILRNNPTKTGRRPEGNQNTASETTERSPLEECPFTECYNGKQRSACRKLFELDVYLEDVILIDNGSTLNVTIIQPDEFVNRKVTIFMPYTCPCLERGYVYTLFTSRGWVRKLTMDGDQTFAKFPTITKKDFIVRRGSGVANFTCVIRGKHSDFYNSWRGIPFH</sequence>